<evidence type="ECO:0000256" key="2">
    <source>
        <dbReference type="ARBA" id="ARBA00022692"/>
    </source>
</evidence>
<dbReference type="GO" id="GO:0016020">
    <property type="term" value="C:membrane"/>
    <property type="evidence" value="ECO:0007669"/>
    <property type="project" value="UniProtKB-SubCell"/>
</dbReference>
<feature type="compositionally biased region" description="Basic and acidic residues" evidence="6">
    <location>
        <begin position="8"/>
        <end position="71"/>
    </location>
</feature>
<dbReference type="Proteomes" id="UP000018468">
    <property type="component" value="Linkage group LG23"/>
</dbReference>
<evidence type="ECO:0000259" key="8">
    <source>
        <dbReference type="PROSITE" id="PS51225"/>
    </source>
</evidence>
<keyword evidence="4 5" id="KW-0472">Membrane</keyword>
<feature type="transmembrane region" description="Helical" evidence="7">
    <location>
        <begin position="230"/>
        <end position="254"/>
    </location>
</feature>
<dbReference type="PROSITE" id="PS51225">
    <property type="entry name" value="MARVEL"/>
    <property type="match status" value="1"/>
</dbReference>
<evidence type="ECO:0000313" key="10">
    <source>
        <dbReference type="Proteomes" id="UP000018468"/>
    </source>
</evidence>
<feature type="transmembrane region" description="Helical" evidence="7">
    <location>
        <begin position="135"/>
        <end position="152"/>
    </location>
</feature>
<evidence type="ECO:0000313" key="9">
    <source>
        <dbReference type="Ensembl" id="ENSLOCP00000005154.1"/>
    </source>
</evidence>
<feature type="region of interest" description="Disordered" evidence="6">
    <location>
        <begin position="1"/>
        <end position="108"/>
    </location>
</feature>
<organism evidence="9 10">
    <name type="scientific">Lepisosteus oculatus</name>
    <name type="common">Spotted gar</name>
    <dbReference type="NCBI Taxonomy" id="7918"/>
    <lineage>
        <taxon>Eukaryota</taxon>
        <taxon>Metazoa</taxon>
        <taxon>Chordata</taxon>
        <taxon>Craniata</taxon>
        <taxon>Vertebrata</taxon>
        <taxon>Euteleostomi</taxon>
        <taxon>Actinopterygii</taxon>
        <taxon>Neopterygii</taxon>
        <taxon>Holostei</taxon>
        <taxon>Semionotiformes</taxon>
        <taxon>Lepisosteidae</taxon>
        <taxon>Lepisosteus</taxon>
    </lineage>
</organism>
<protein>
    <submittedName>
        <fullName evidence="9">MARVEL domain containing 3</fullName>
    </submittedName>
</protein>
<dbReference type="GO" id="GO:0005737">
    <property type="term" value="C:cytoplasm"/>
    <property type="evidence" value="ECO:0000318"/>
    <property type="project" value="GO_Central"/>
</dbReference>
<comment type="subcellular location">
    <subcellularLocation>
        <location evidence="1">Membrane</location>
        <topology evidence="1">Multi-pass membrane protein</topology>
    </subcellularLocation>
</comment>
<feature type="transmembrane region" description="Helical" evidence="7">
    <location>
        <begin position="197"/>
        <end position="218"/>
    </location>
</feature>
<reference evidence="9" key="2">
    <citation type="submission" date="2025-08" db="UniProtKB">
        <authorList>
            <consortium name="Ensembl"/>
        </authorList>
    </citation>
    <scope>IDENTIFICATION</scope>
</reference>
<dbReference type="Ensembl" id="ENSLOCT00000005162.1">
    <property type="protein sequence ID" value="ENSLOCP00000005154.1"/>
    <property type="gene ID" value="ENSLOCG00000004317.1"/>
</dbReference>
<dbReference type="PANTHER" id="PTHR34609">
    <property type="entry name" value="GEO08273P1-RELATED"/>
    <property type="match status" value="1"/>
</dbReference>
<reference evidence="10" key="1">
    <citation type="submission" date="2011-12" db="EMBL/GenBank/DDBJ databases">
        <title>The Draft Genome of Lepisosteus oculatus.</title>
        <authorList>
            <consortium name="The Broad Institute Genome Assembly &amp; Analysis Group"/>
            <consortium name="Computational R&amp;D Group"/>
            <consortium name="and Sequencing Platform"/>
            <person name="Di Palma F."/>
            <person name="Alfoldi J."/>
            <person name="Johnson J."/>
            <person name="Berlin A."/>
            <person name="Gnerre S."/>
            <person name="Jaffe D."/>
            <person name="MacCallum I."/>
            <person name="Young S."/>
            <person name="Walker B.J."/>
            <person name="Lander E.S."/>
            <person name="Lindblad-Toh K."/>
        </authorList>
    </citation>
    <scope>NUCLEOTIDE SEQUENCE [LARGE SCALE GENOMIC DNA]</scope>
</reference>
<evidence type="ECO:0000256" key="4">
    <source>
        <dbReference type="ARBA" id="ARBA00023136"/>
    </source>
</evidence>
<dbReference type="AlphaFoldDB" id="W5M9U5"/>
<evidence type="ECO:0000256" key="6">
    <source>
        <dbReference type="SAM" id="MobiDB-lite"/>
    </source>
</evidence>
<dbReference type="HOGENOM" id="CLU_053264_2_0_1"/>
<keyword evidence="2 5" id="KW-0812">Transmembrane</keyword>
<keyword evidence="10" id="KW-1185">Reference proteome</keyword>
<sequence>MPGGGRNPGRDEEPQSKTRSESGTRRDMDRQRERYRHAGDQRHPQYWDDRDPSYLEKRDRDYPDRREDRNPRSSGGPQLQRDQPPSYREERSHQGPSVPPDEMSYDESVPSSGLRGCYNFKYIPTSRGLCQIMEIFLNMLIVICAGVSYNTAGGYNDLASLGGLYAYYYGGANAFTGAEATRVKELDVLFYQLKVPAYAATMALGGALMGYACLMLLLGVLRVPYRWPLVLVAEGILDALIGLGYLPALAFYFLKLQDNYSSAICQEREELYRSKGHMGFGCKLHGADIAGGLFGALGVLAFPFSAFLALRAFKRVREIKKQPPRDFYDF</sequence>
<feature type="compositionally biased region" description="Polar residues" evidence="6">
    <location>
        <begin position="73"/>
        <end position="83"/>
    </location>
</feature>
<dbReference type="Bgee" id="ENSLOCG00000004317">
    <property type="expression patterns" value="Expressed in ovary and 6 other cell types or tissues"/>
</dbReference>
<dbReference type="KEGG" id="loc:102691047"/>
<evidence type="ECO:0000256" key="3">
    <source>
        <dbReference type="ARBA" id="ARBA00022989"/>
    </source>
</evidence>
<evidence type="ECO:0000256" key="7">
    <source>
        <dbReference type="SAM" id="Phobius"/>
    </source>
</evidence>
<proteinExistence type="predicted"/>
<dbReference type="GeneTree" id="ENSGT00950000183102"/>
<evidence type="ECO:0000256" key="1">
    <source>
        <dbReference type="ARBA" id="ARBA00004141"/>
    </source>
</evidence>
<dbReference type="OMA" id="YCIGIGV"/>
<evidence type="ECO:0000256" key="5">
    <source>
        <dbReference type="PROSITE-ProRule" id="PRU00581"/>
    </source>
</evidence>
<dbReference type="InterPro" id="IPR053077">
    <property type="entry name" value="MARVEL_domain_protein_3"/>
</dbReference>
<dbReference type="CTD" id="91862"/>
<dbReference type="eggNOG" id="ENOG502QTHS">
    <property type="taxonomic scope" value="Eukaryota"/>
</dbReference>
<dbReference type="PANTHER" id="PTHR34609:SF17">
    <property type="entry name" value="GEO08273P1-RELATED"/>
    <property type="match status" value="1"/>
</dbReference>
<feature type="domain" description="MARVEL" evidence="8">
    <location>
        <begin position="122"/>
        <end position="314"/>
    </location>
</feature>
<reference evidence="9" key="3">
    <citation type="submission" date="2025-09" db="UniProtKB">
        <authorList>
            <consortium name="Ensembl"/>
        </authorList>
    </citation>
    <scope>IDENTIFICATION</scope>
</reference>
<name>W5M9U5_LEPOC</name>
<feature type="transmembrane region" description="Helical" evidence="7">
    <location>
        <begin position="293"/>
        <end position="313"/>
    </location>
</feature>
<keyword evidence="3 7" id="KW-1133">Transmembrane helix</keyword>
<accession>W5M9U5</accession>
<dbReference type="InterPro" id="IPR008253">
    <property type="entry name" value="Marvel"/>
</dbReference>
<dbReference type="EMBL" id="AHAT01010528">
    <property type="status" value="NOT_ANNOTATED_CDS"/>
    <property type="molecule type" value="Genomic_DNA"/>
</dbReference>
<dbReference type="GeneID" id="102691047"/>
<dbReference type="InParanoid" id="W5M9U5"/>
<dbReference type="OrthoDB" id="8844724at2759"/>